<dbReference type="InterPro" id="IPR036513">
    <property type="entry name" value="STAS_dom_sf"/>
</dbReference>
<proteinExistence type="predicted"/>
<dbReference type="InterPro" id="IPR058548">
    <property type="entry name" value="MlaB-like_STAS"/>
</dbReference>
<comment type="caution">
    <text evidence="2">The sequence shown here is derived from an EMBL/GenBank/DDBJ whole genome shotgun (WGS) entry which is preliminary data.</text>
</comment>
<dbReference type="Pfam" id="PF13466">
    <property type="entry name" value="STAS_2"/>
    <property type="match status" value="1"/>
</dbReference>
<evidence type="ECO:0000259" key="1">
    <source>
        <dbReference type="Pfam" id="PF13466"/>
    </source>
</evidence>
<dbReference type="InterPro" id="IPR052746">
    <property type="entry name" value="MlaB_ABC_Transporter"/>
</dbReference>
<dbReference type="SUPFAM" id="SSF52091">
    <property type="entry name" value="SpoIIaa-like"/>
    <property type="match status" value="1"/>
</dbReference>
<evidence type="ECO:0000313" key="3">
    <source>
        <dbReference type="Proteomes" id="UP000613768"/>
    </source>
</evidence>
<dbReference type="AlphaFoldDB" id="A0AAW3ZF48"/>
<sequence>MPIELGSDMGIEKAGDLKDSLLDELNSDGLLEIDCSQVERVHCASLQVLTAFVRERQALGHKSRIIEPSSVFNDAVNVLALKTALGMTEPGDH</sequence>
<dbReference type="PANTHER" id="PTHR35849:SF2">
    <property type="entry name" value="BLR2341 PROTEIN"/>
    <property type="match status" value="1"/>
</dbReference>
<gene>
    <name evidence="2" type="ORF">IFO71_03085</name>
</gene>
<dbReference type="Proteomes" id="UP000613768">
    <property type="component" value="Unassembled WGS sequence"/>
</dbReference>
<reference evidence="2 3" key="1">
    <citation type="submission" date="2020-09" db="EMBL/GenBank/DDBJ databases">
        <title>Pseudoxanthomonas sp. CAU 1598 isolated from sand of Yaerae Beach.</title>
        <authorList>
            <person name="Kim W."/>
        </authorList>
    </citation>
    <scope>NUCLEOTIDE SEQUENCE [LARGE SCALE GENOMIC DNA]</scope>
    <source>
        <strain evidence="2 3">CAU 1598</strain>
    </source>
</reference>
<dbReference type="EMBL" id="JACYTR010000004">
    <property type="protein sequence ID" value="MBD8524716.1"/>
    <property type="molecule type" value="Genomic_DNA"/>
</dbReference>
<name>A0AAW3ZF48_9GAMM</name>
<keyword evidence="3" id="KW-1185">Reference proteome</keyword>
<dbReference type="RefSeq" id="WP_192028065.1">
    <property type="nucleotide sequence ID" value="NZ_JACYTR010000004.1"/>
</dbReference>
<accession>A0AAW3ZF48</accession>
<dbReference type="PANTHER" id="PTHR35849">
    <property type="entry name" value="BLR2341 PROTEIN"/>
    <property type="match status" value="1"/>
</dbReference>
<protein>
    <submittedName>
        <fullName evidence="2">STAS domain-containing protein</fullName>
    </submittedName>
</protein>
<dbReference type="Gene3D" id="3.30.750.24">
    <property type="entry name" value="STAS domain"/>
    <property type="match status" value="1"/>
</dbReference>
<evidence type="ECO:0000313" key="2">
    <source>
        <dbReference type="EMBL" id="MBD8524716.1"/>
    </source>
</evidence>
<feature type="domain" description="MlaB-like STAS" evidence="1">
    <location>
        <begin position="3"/>
        <end position="80"/>
    </location>
</feature>
<organism evidence="2 3">
    <name type="scientific">Pseudomarimonas arenosa</name>
    <dbReference type="NCBI Taxonomy" id="2774145"/>
    <lineage>
        <taxon>Bacteria</taxon>
        <taxon>Pseudomonadati</taxon>
        <taxon>Pseudomonadota</taxon>
        <taxon>Gammaproteobacteria</taxon>
        <taxon>Lysobacterales</taxon>
        <taxon>Lysobacteraceae</taxon>
        <taxon>Pseudomarimonas</taxon>
    </lineage>
</organism>